<dbReference type="PANTHER" id="PTHR11361">
    <property type="entry name" value="DNA MISMATCH REPAIR PROTEIN MUTS FAMILY MEMBER"/>
    <property type="match status" value="1"/>
</dbReference>
<dbReference type="SMART" id="SM00534">
    <property type="entry name" value="MUTSac"/>
    <property type="match status" value="1"/>
</dbReference>
<dbReference type="GO" id="GO:0140664">
    <property type="term" value="F:ATP-dependent DNA damage sensor activity"/>
    <property type="evidence" value="ECO:0007669"/>
    <property type="project" value="InterPro"/>
</dbReference>
<dbReference type="GO" id="GO:0005524">
    <property type="term" value="F:ATP binding"/>
    <property type="evidence" value="ECO:0007669"/>
    <property type="project" value="UniProtKB-KW"/>
</dbReference>
<evidence type="ECO:0000256" key="1">
    <source>
        <dbReference type="ARBA" id="ARBA00022741"/>
    </source>
</evidence>
<dbReference type="InterPro" id="IPR045076">
    <property type="entry name" value="MutS"/>
</dbReference>
<keyword evidence="2" id="KW-0067">ATP-binding</keyword>
<dbReference type="OrthoDB" id="1097361at2"/>
<protein>
    <recommendedName>
        <fullName evidence="4">DNA mismatch repair proteins mutS family domain-containing protein</fullName>
    </recommendedName>
</protein>
<name>A0A0T5VI10_9SPHI</name>
<proteinExistence type="predicted"/>
<dbReference type="InterPro" id="IPR036187">
    <property type="entry name" value="DNA_mismatch_repair_MutS_sf"/>
</dbReference>
<dbReference type="AlphaFoldDB" id="A0A0T5VI10"/>
<evidence type="ECO:0000259" key="4">
    <source>
        <dbReference type="SMART" id="SM00534"/>
    </source>
</evidence>
<keyword evidence="3" id="KW-0238">DNA-binding</keyword>
<dbReference type="EMBL" id="LMZQ01000043">
    <property type="protein sequence ID" value="KRT13466.1"/>
    <property type="molecule type" value="Genomic_DNA"/>
</dbReference>
<dbReference type="Pfam" id="PF00488">
    <property type="entry name" value="MutS_V"/>
    <property type="match status" value="1"/>
</dbReference>
<dbReference type="Gene3D" id="3.40.50.300">
    <property type="entry name" value="P-loop containing nucleotide triphosphate hydrolases"/>
    <property type="match status" value="1"/>
</dbReference>
<dbReference type="STRING" id="687842.ASU31_24515"/>
<keyword evidence="6" id="KW-1185">Reference proteome</keyword>
<dbReference type="GO" id="GO:0030983">
    <property type="term" value="F:mismatched DNA binding"/>
    <property type="evidence" value="ECO:0007669"/>
    <property type="project" value="InterPro"/>
</dbReference>
<dbReference type="PANTHER" id="PTHR11361:SF99">
    <property type="entry name" value="DNA MISMATCH REPAIR PROTEIN"/>
    <property type="match status" value="1"/>
</dbReference>
<feature type="domain" description="DNA mismatch repair proteins mutS family" evidence="4">
    <location>
        <begin position="257"/>
        <end position="438"/>
    </location>
</feature>
<evidence type="ECO:0000256" key="3">
    <source>
        <dbReference type="ARBA" id="ARBA00023125"/>
    </source>
</evidence>
<evidence type="ECO:0000256" key="2">
    <source>
        <dbReference type="ARBA" id="ARBA00022840"/>
    </source>
</evidence>
<dbReference type="SUPFAM" id="SSF48334">
    <property type="entry name" value="DNA repair protein MutS, domain III"/>
    <property type="match status" value="1"/>
</dbReference>
<dbReference type="GO" id="GO:0006298">
    <property type="term" value="P:mismatch repair"/>
    <property type="evidence" value="ECO:0007669"/>
    <property type="project" value="InterPro"/>
</dbReference>
<reference evidence="5 6" key="1">
    <citation type="submission" date="2015-11" db="EMBL/GenBank/DDBJ databases">
        <title>Sequence of Pedobacter ginsenosidimutans.</title>
        <authorList>
            <person name="Carson E."/>
            <person name="Keyser V."/>
            <person name="Newman J."/>
            <person name="Miller J."/>
        </authorList>
    </citation>
    <scope>NUCLEOTIDE SEQUENCE [LARGE SCALE GENOMIC DNA]</scope>
    <source>
        <strain evidence="5 6">KACC 14530</strain>
    </source>
</reference>
<dbReference type="RefSeq" id="WP_057934877.1">
    <property type="nucleotide sequence ID" value="NZ_LMZQ01000043.1"/>
</dbReference>
<dbReference type="SUPFAM" id="SSF52540">
    <property type="entry name" value="P-loop containing nucleoside triphosphate hydrolases"/>
    <property type="match status" value="1"/>
</dbReference>
<dbReference type="Gene3D" id="1.10.1420.10">
    <property type="match status" value="1"/>
</dbReference>
<keyword evidence="1" id="KW-0547">Nucleotide-binding</keyword>
<dbReference type="InterPro" id="IPR000432">
    <property type="entry name" value="DNA_mismatch_repair_MutS_C"/>
</dbReference>
<accession>A0A0T5VI10</accession>
<gene>
    <name evidence="5" type="ORF">ASU31_24515</name>
</gene>
<dbReference type="InterPro" id="IPR027417">
    <property type="entry name" value="P-loop_NTPase"/>
</dbReference>
<evidence type="ECO:0000313" key="6">
    <source>
        <dbReference type="Proteomes" id="UP000051950"/>
    </source>
</evidence>
<dbReference type="Proteomes" id="UP000051950">
    <property type="component" value="Unassembled WGS sequence"/>
</dbReference>
<evidence type="ECO:0000313" key="5">
    <source>
        <dbReference type="EMBL" id="KRT13466.1"/>
    </source>
</evidence>
<comment type="caution">
    <text evidence="5">The sequence shown here is derived from an EMBL/GenBank/DDBJ whole genome shotgun (WGS) entry which is preliminary data.</text>
</comment>
<sequence>MNKFDIDKQTLADLNIFEAYGLNKSVFSLFNFTSTIKGRDKLIDIFRTPSTDIQVINERQHVIKYLSGYSGNLNFDRTNIDFVESYLMQFAKIKSYSRISALTKSVNYFFYPNQGYYLKEKGIKEIIFLLKKLGEVFAGLNDKDKPELAKEFDDVVFSLFKQVLVKNIVERKEKKISIFELEELDFIFKKTEMKTIKKFLDIIYQVDAYFSIVQAARKFNLTLPNVNLKARHFRINGVFHPFLSNPVANDIEFETEKNVCFLTGSNMAGKSTFLKSVGISVYLAHLGLPVPAKYMETGIWQGLISTINLPDNLNQGYSHFYNEVLRVKHVAEKIKIAKNIFVIFDELFRGTNVKDAFDGSLSVIKSFSKIEDCCFMISTHIIEVAEILKDNKNIMFKYLFTKMKDNKPTFTYNLMDGITDERIGMWIIENEKIDEILNSRDLK</sequence>
<organism evidence="5 6">
    <name type="scientific">Pedobacter ginsenosidimutans</name>
    <dbReference type="NCBI Taxonomy" id="687842"/>
    <lineage>
        <taxon>Bacteria</taxon>
        <taxon>Pseudomonadati</taxon>
        <taxon>Bacteroidota</taxon>
        <taxon>Sphingobacteriia</taxon>
        <taxon>Sphingobacteriales</taxon>
        <taxon>Sphingobacteriaceae</taxon>
        <taxon>Pedobacter</taxon>
    </lineage>
</organism>